<dbReference type="OrthoDB" id="4762931at2"/>
<protein>
    <submittedName>
        <fullName evidence="1">Uncharacterized protein</fullName>
    </submittedName>
</protein>
<dbReference type="EMBL" id="LFOD01000003">
    <property type="protein sequence ID" value="KMV19674.1"/>
    <property type="molecule type" value="Genomic_DNA"/>
</dbReference>
<evidence type="ECO:0000313" key="1">
    <source>
        <dbReference type="EMBL" id="KMV19674.1"/>
    </source>
</evidence>
<organism evidence="1 2">
    <name type="scientific">Mycolicibacterium conceptionense</name>
    <dbReference type="NCBI Taxonomy" id="451644"/>
    <lineage>
        <taxon>Bacteria</taxon>
        <taxon>Bacillati</taxon>
        <taxon>Actinomycetota</taxon>
        <taxon>Actinomycetes</taxon>
        <taxon>Mycobacteriales</taxon>
        <taxon>Mycobacteriaceae</taxon>
        <taxon>Mycolicibacterium</taxon>
    </lineage>
</organism>
<evidence type="ECO:0000313" key="2">
    <source>
        <dbReference type="Proteomes" id="UP000037594"/>
    </source>
</evidence>
<dbReference type="Proteomes" id="UP000037594">
    <property type="component" value="Unassembled WGS sequence"/>
</dbReference>
<comment type="caution">
    <text evidence="1">The sequence shown here is derived from an EMBL/GenBank/DDBJ whole genome shotgun (WGS) entry which is preliminary data.</text>
</comment>
<reference evidence="1 2" key="1">
    <citation type="submission" date="2015-06" db="EMBL/GenBank/DDBJ databases">
        <title>Genome sequence of Mycobacterium conceptionense strain MLE.</title>
        <authorList>
            <person name="Greninger A.L."/>
            <person name="Cunningham G."/>
            <person name="Chiu C.Y."/>
            <person name="Miller S."/>
        </authorList>
    </citation>
    <scope>NUCLEOTIDE SEQUENCE [LARGE SCALE GENOMIC DNA]</scope>
    <source>
        <strain evidence="1 2">MLE</strain>
    </source>
</reference>
<dbReference type="AlphaFoldDB" id="A0A0J8X2L1"/>
<accession>A0A0J8X2L1</accession>
<name>A0A0J8X2L1_9MYCO</name>
<dbReference type="PATRIC" id="fig|451644.5.peg.1328"/>
<sequence length="99" mass="10360">MGKELKLDIPGATSDVADLRKALGILQNAGTEQLESYKKLAGAVQGTGMDTATEFSQKQNAAITSVHDVVNRCCQSTDKAIQETIGYDRGIAGGKMTGA</sequence>
<dbReference type="RefSeq" id="WP_048895617.1">
    <property type="nucleotide sequence ID" value="NZ_LFOD01000003.1"/>
</dbReference>
<gene>
    <name evidence="1" type="ORF">ACT17_06485</name>
</gene>
<proteinExistence type="predicted"/>